<reference evidence="2 5" key="2">
    <citation type="submission" date="2021-03" db="EMBL/GenBank/DDBJ databases">
        <title>Clinical course, treatment and visual outcome of an outbreak of Burkholderia contaminans endophthalmitis following cataract surgery.</title>
        <authorList>
            <person name="Lind C."/>
            <person name="Olsen K."/>
            <person name="Angelsen N.K."/>
            <person name="Krefting E.A."/>
            <person name="Fossen K."/>
            <person name="Gravningen K."/>
            <person name="Depoorter E."/>
            <person name="Vandamme P."/>
            <person name="Bertelsen G."/>
        </authorList>
    </citation>
    <scope>NUCLEOTIDE SEQUENCE [LARGE SCALE GENOMIC DNA]</scope>
    <source>
        <strain evidence="2 5">51242556</strain>
    </source>
</reference>
<dbReference type="AlphaFoldDB" id="A0AAP1V0J0"/>
<proteinExistence type="predicted"/>
<accession>A0AAP1V0J0</accession>
<protein>
    <submittedName>
        <fullName evidence="1">Uncharacterized protein</fullName>
    </submittedName>
</protein>
<evidence type="ECO:0000313" key="1">
    <source>
        <dbReference type="EMBL" id="MBK1929557.1"/>
    </source>
</evidence>
<keyword evidence="5" id="KW-1185">Reference proteome</keyword>
<dbReference type="RefSeq" id="WP_198113711.1">
    <property type="nucleotide sequence ID" value="NZ_AP018357.1"/>
</dbReference>
<name>A0AAP1V0J0_9BURK</name>
<reference evidence="3 6" key="3">
    <citation type="submission" date="2021-12" db="EMBL/GenBank/DDBJ databases">
        <title>Genomic and phenotypic characterization of three Burkholderia contaminans isolates recovered from different sources.</title>
        <authorList>
            <person name="Lopez De Volder A."/>
            <person name="Fan Y."/>
            <person name="Nunvar J."/>
            <person name="Herrera T."/>
            <person name="Timp W."/>
            <person name="Degrossi J."/>
        </authorList>
    </citation>
    <scope>NUCLEOTIDE SEQUENCE [LARGE SCALE GENOMIC DNA]</scope>
    <source>
        <strain evidence="3 6">LMG 23361</strain>
    </source>
</reference>
<evidence type="ECO:0000313" key="6">
    <source>
        <dbReference type="Proteomes" id="UP001220209"/>
    </source>
</evidence>
<evidence type="ECO:0000313" key="2">
    <source>
        <dbReference type="EMBL" id="MBO1829062.1"/>
    </source>
</evidence>
<evidence type="ECO:0000313" key="3">
    <source>
        <dbReference type="EMBL" id="WFN19653.1"/>
    </source>
</evidence>
<evidence type="ECO:0000313" key="5">
    <source>
        <dbReference type="Proteomes" id="UP000664048"/>
    </source>
</evidence>
<reference evidence="1" key="1">
    <citation type="submission" date="2021-01" db="EMBL/GenBank/DDBJ databases">
        <title>Outbreak of Burkholderia contaminns endophthalmitis traced to a clinical ventilation system.</title>
        <authorList>
            <person name="Lipuma J."/>
            <person name="Spilker T."/>
            <person name="Kratholm J."/>
        </authorList>
    </citation>
    <scope>NUCLEOTIDE SEQUENCE</scope>
    <source>
        <strain evidence="1">HI4954</strain>
    </source>
</reference>
<organism evidence="1 4">
    <name type="scientific">Burkholderia contaminans</name>
    <dbReference type="NCBI Taxonomy" id="488447"/>
    <lineage>
        <taxon>Bacteria</taxon>
        <taxon>Pseudomonadati</taxon>
        <taxon>Pseudomonadota</taxon>
        <taxon>Betaproteobacteria</taxon>
        <taxon>Burkholderiales</taxon>
        <taxon>Burkholderiaceae</taxon>
        <taxon>Burkholderia</taxon>
        <taxon>Burkholderia cepacia complex</taxon>
    </lineage>
</organism>
<dbReference type="Proteomes" id="UP000664048">
    <property type="component" value="Unassembled WGS sequence"/>
</dbReference>
<dbReference type="Proteomes" id="UP000611459">
    <property type="component" value="Unassembled WGS sequence"/>
</dbReference>
<dbReference type="EMBL" id="JAGEMX010000002">
    <property type="protein sequence ID" value="MBO1829062.1"/>
    <property type="molecule type" value="Genomic_DNA"/>
</dbReference>
<gene>
    <name evidence="2" type="ORF">J4M89_06685</name>
    <name evidence="1" type="ORF">JIN94_06675</name>
    <name evidence="3" type="ORF">LXE91_27260</name>
</gene>
<dbReference type="EMBL" id="JAENIB010000002">
    <property type="protein sequence ID" value="MBK1929557.1"/>
    <property type="molecule type" value="Genomic_DNA"/>
</dbReference>
<dbReference type="EMBL" id="CP090641">
    <property type="protein sequence ID" value="WFN19653.1"/>
    <property type="molecule type" value="Genomic_DNA"/>
</dbReference>
<dbReference type="Proteomes" id="UP001220209">
    <property type="component" value="Chromosome 2"/>
</dbReference>
<dbReference type="GeneID" id="93189116"/>
<evidence type="ECO:0000313" key="4">
    <source>
        <dbReference type="Proteomes" id="UP000611459"/>
    </source>
</evidence>
<sequence>MLEHVCQPLARTVDELRLKVDAVDSIVHRRRSPDTLEGRAGCDLREEIASAAYRDFDLLCDLAMLRVHPAENLPGFTDEFAQRVHCVHRAVERPILRRLQCRFGRYARTGDRVNHDTRGLVGQARRARVRSGPGHSIAAAEVR</sequence>